<evidence type="ECO:0000313" key="2">
    <source>
        <dbReference type="Proteomes" id="UP001234178"/>
    </source>
</evidence>
<reference evidence="1 2" key="1">
    <citation type="journal article" date="2023" name="Nucleic Acids Res.">
        <title>The hologenome of Daphnia magna reveals possible DNA methylation and microbiome-mediated evolution of the host genome.</title>
        <authorList>
            <person name="Chaturvedi A."/>
            <person name="Li X."/>
            <person name="Dhandapani V."/>
            <person name="Marshall H."/>
            <person name="Kissane S."/>
            <person name="Cuenca-Cambronero M."/>
            <person name="Asole G."/>
            <person name="Calvet F."/>
            <person name="Ruiz-Romero M."/>
            <person name="Marangio P."/>
            <person name="Guigo R."/>
            <person name="Rago D."/>
            <person name="Mirbahai L."/>
            <person name="Eastwood N."/>
            <person name="Colbourne J.K."/>
            <person name="Zhou J."/>
            <person name="Mallon E."/>
            <person name="Orsini L."/>
        </authorList>
    </citation>
    <scope>NUCLEOTIDE SEQUENCE [LARGE SCALE GENOMIC DNA]</scope>
    <source>
        <strain evidence="1">LRV0_1</strain>
    </source>
</reference>
<keyword evidence="2" id="KW-1185">Reference proteome</keyword>
<accession>A0ABQ9ZNH6</accession>
<organism evidence="1 2">
    <name type="scientific">Daphnia magna</name>
    <dbReference type="NCBI Taxonomy" id="35525"/>
    <lineage>
        <taxon>Eukaryota</taxon>
        <taxon>Metazoa</taxon>
        <taxon>Ecdysozoa</taxon>
        <taxon>Arthropoda</taxon>
        <taxon>Crustacea</taxon>
        <taxon>Branchiopoda</taxon>
        <taxon>Diplostraca</taxon>
        <taxon>Cladocera</taxon>
        <taxon>Anomopoda</taxon>
        <taxon>Daphniidae</taxon>
        <taxon>Daphnia</taxon>
    </lineage>
</organism>
<comment type="caution">
    <text evidence="1">The sequence shown here is derived from an EMBL/GenBank/DDBJ whole genome shotgun (WGS) entry which is preliminary data.</text>
</comment>
<proteinExistence type="predicted"/>
<name>A0ABQ9ZNH6_9CRUS</name>
<protein>
    <submittedName>
        <fullName evidence="1">Uncharacterized protein</fullName>
    </submittedName>
</protein>
<dbReference type="Proteomes" id="UP001234178">
    <property type="component" value="Unassembled WGS sequence"/>
</dbReference>
<evidence type="ECO:0000313" key="1">
    <source>
        <dbReference type="EMBL" id="KAK4014463.1"/>
    </source>
</evidence>
<gene>
    <name evidence="1" type="ORF">OUZ56_026986</name>
</gene>
<dbReference type="EMBL" id="JAOYFB010000004">
    <property type="protein sequence ID" value="KAK4014463.1"/>
    <property type="molecule type" value="Genomic_DNA"/>
</dbReference>
<sequence>MIAKQDSDLGFGIVSTLRPNKLRRQVNLRCAMLMLMVVTECRGTVKDYRKASKSISSPSSASSQAKKRKFFYGCEKSHRGDNYSSWAIKNPIRAALSKLFTKAKISCSTKAPVYNMKKL</sequence>